<dbReference type="EMBL" id="RDQH01000332">
    <property type="protein sequence ID" value="RXH96063.1"/>
    <property type="molecule type" value="Genomic_DNA"/>
</dbReference>
<proteinExistence type="predicted"/>
<organism evidence="2 3">
    <name type="scientific">Malus domestica</name>
    <name type="common">Apple</name>
    <name type="synonym">Pyrus malus</name>
    <dbReference type="NCBI Taxonomy" id="3750"/>
    <lineage>
        <taxon>Eukaryota</taxon>
        <taxon>Viridiplantae</taxon>
        <taxon>Streptophyta</taxon>
        <taxon>Embryophyta</taxon>
        <taxon>Tracheophyta</taxon>
        <taxon>Spermatophyta</taxon>
        <taxon>Magnoliopsida</taxon>
        <taxon>eudicotyledons</taxon>
        <taxon>Gunneridae</taxon>
        <taxon>Pentapetalae</taxon>
        <taxon>rosids</taxon>
        <taxon>fabids</taxon>
        <taxon>Rosales</taxon>
        <taxon>Rosaceae</taxon>
        <taxon>Amygdaloideae</taxon>
        <taxon>Maleae</taxon>
        <taxon>Malus</taxon>
    </lineage>
</organism>
<reference evidence="2 3" key="1">
    <citation type="submission" date="2018-10" db="EMBL/GenBank/DDBJ databases">
        <title>A high-quality apple genome assembly.</title>
        <authorList>
            <person name="Hu J."/>
        </authorList>
    </citation>
    <scope>NUCLEOTIDE SEQUENCE [LARGE SCALE GENOMIC DNA]</scope>
    <source>
        <strain evidence="3">cv. HFTH1</strain>
        <tissue evidence="2">Young leaf</tissue>
    </source>
</reference>
<feature type="region of interest" description="Disordered" evidence="1">
    <location>
        <begin position="1"/>
        <end position="22"/>
    </location>
</feature>
<keyword evidence="3" id="KW-1185">Reference proteome</keyword>
<dbReference type="AlphaFoldDB" id="A0A498JQB4"/>
<evidence type="ECO:0000313" key="2">
    <source>
        <dbReference type="EMBL" id="RXH96063.1"/>
    </source>
</evidence>
<name>A0A498JQB4_MALDO</name>
<sequence>MGNNVSSGEMESHAGCGVGDNKAGKDVIDGLIRDEHAYGDGLESRRWRRRKKLPKPRIKFLVADKHRGNGMELRMRWGYWGKLCPRSSFQFFKGARLAFISA</sequence>
<comment type="caution">
    <text evidence="2">The sequence shown here is derived from an EMBL/GenBank/DDBJ whole genome shotgun (WGS) entry which is preliminary data.</text>
</comment>
<protein>
    <submittedName>
        <fullName evidence="2">Uncharacterized protein</fullName>
    </submittedName>
</protein>
<dbReference type="Proteomes" id="UP000290289">
    <property type="component" value="Chromosome 6"/>
</dbReference>
<evidence type="ECO:0000256" key="1">
    <source>
        <dbReference type="SAM" id="MobiDB-lite"/>
    </source>
</evidence>
<gene>
    <name evidence="2" type="ORF">DVH24_008563</name>
</gene>
<accession>A0A498JQB4</accession>
<evidence type="ECO:0000313" key="3">
    <source>
        <dbReference type="Proteomes" id="UP000290289"/>
    </source>
</evidence>